<dbReference type="RefSeq" id="WP_349962254.1">
    <property type="nucleotide sequence ID" value="NZ_JBEHEF010000034.1"/>
</dbReference>
<dbReference type="InterPro" id="IPR031619">
    <property type="entry name" value="Inj_translocase"/>
</dbReference>
<dbReference type="Pfam" id="PF16928">
    <property type="entry name" value="Inj_translocase"/>
    <property type="match status" value="1"/>
</dbReference>
<keyword evidence="3" id="KW-1185">Reference proteome</keyword>
<evidence type="ECO:0000256" key="1">
    <source>
        <dbReference type="SAM" id="MobiDB-lite"/>
    </source>
</evidence>
<organism evidence="2 3">
    <name type="scientific">Pectobacterium polonicum</name>
    <dbReference type="NCBI Taxonomy" id="2485124"/>
    <lineage>
        <taxon>Bacteria</taxon>
        <taxon>Pseudomonadati</taxon>
        <taxon>Pseudomonadota</taxon>
        <taxon>Gammaproteobacteria</taxon>
        <taxon>Enterobacterales</taxon>
        <taxon>Pectobacteriaceae</taxon>
        <taxon>Pectobacterium</taxon>
    </lineage>
</organism>
<reference evidence="2 3" key="1">
    <citation type="submission" date="2024-06" db="EMBL/GenBank/DDBJ databases">
        <title>Pangenomics to understand the prophage dynamics in the radiating lineages of P. brasiliense.</title>
        <authorList>
            <person name="Pardeshi L.A."/>
            <person name="Van Duivenbode I."/>
            <person name="Jonkheer E.M."/>
            <person name="Pel M.J.C."/>
            <person name="Kupczok A."/>
            <person name="De Ridder D."/>
            <person name="Smit S."/>
            <person name="Van Der Lee T.J."/>
        </authorList>
    </citation>
    <scope>NUCLEOTIDE SEQUENCE [LARGE SCALE GENOMIC DNA]</scope>
    <source>
        <strain evidence="2 3">PD 8607</strain>
    </source>
</reference>
<evidence type="ECO:0000313" key="2">
    <source>
        <dbReference type="EMBL" id="MEQ9940323.1"/>
    </source>
</evidence>
<feature type="region of interest" description="Disordered" evidence="1">
    <location>
        <begin position="437"/>
        <end position="479"/>
    </location>
</feature>
<proteinExistence type="predicted"/>
<feature type="compositionally biased region" description="Basic and acidic residues" evidence="1">
    <location>
        <begin position="187"/>
        <end position="199"/>
    </location>
</feature>
<name>A0ABV1PGN2_9GAMM</name>
<accession>A0ABV1PGN2</accession>
<sequence>MATWQLGGLTSMAPQNDNAPRSAVPEPMQYQQQPNVGLMALQGLGGFAEIRQRAQQQQQRQDFQKKLGGFVSQNDRAGAQKLIAEYPQFMEEAQKQMGFIDAEQNKQTASAAMNLRIASQSKDPRLMQNAIQNASPVLQRFGLSPDEVYQSWQQNPQGFDHTADLIQLHADPKSYFDVTNDQAQRQNDADRNTETRRNNDMENARGWGQIAVSRENSIRSAYAPTAAMQNYTQYAQMIKTDPEGAKAFAQAAGINTDQKKLMKVEKNDDGSVTKYYTDGSEESGKLLQPISADGIRPISLPQAQVVMEKAPEGAKKAAGFAYRVRNNLDAIDALKVEPKRIAMINTALGQGNIGNLNLSGPEQQYVAYAGDSIAAVLRQESGAAIPLDEQMSYYKRYFPQVGDSENTIKTKRHLMENQFKALRGASGRAYDALTVMSAADPAPPTPPSNSGMQGDQRLPSYPGEQQKPAVQTKSWSELP</sequence>
<feature type="region of interest" description="Disordered" evidence="1">
    <location>
        <begin position="180"/>
        <end position="199"/>
    </location>
</feature>
<feature type="compositionally biased region" description="Polar residues" evidence="1">
    <location>
        <begin position="468"/>
        <end position="479"/>
    </location>
</feature>
<feature type="region of interest" description="Disordered" evidence="1">
    <location>
        <begin position="1"/>
        <end position="25"/>
    </location>
</feature>
<dbReference type="EMBL" id="JBEHEF010000034">
    <property type="protein sequence ID" value="MEQ9940323.1"/>
    <property type="molecule type" value="Genomic_DNA"/>
</dbReference>
<evidence type="ECO:0000313" key="3">
    <source>
        <dbReference type="Proteomes" id="UP001463408"/>
    </source>
</evidence>
<gene>
    <name evidence="2" type="ORF">ABRQ07_22410</name>
</gene>
<protein>
    <submittedName>
        <fullName evidence="2">Phage DNA ejection protein</fullName>
    </submittedName>
</protein>
<dbReference type="Proteomes" id="UP001463408">
    <property type="component" value="Unassembled WGS sequence"/>
</dbReference>
<comment type="caution">
    <text evidence="2">The sequence shown here is derived from an EMBL/GenBank/DDBJ whole genome shotgun (WGS) entry which is preliminary data.</text>
</comment>